<feature type="compositionally biased region" description="Basic and acidic residues" evidence="5">
    <location>
        <begin position="296"/>
        <end position="319"/>
    </location>
</feature>
<dbReference type="OrthoDB" id="421226at2759"/>
<dbReference type="EMBL" id="VCAZ01000112">
    <property type="protein sequence ID" value="TST73090.1"/>
    <property type="molecule type" value="Genomic_DNA"/>
</dbReference>
<evidence type="ECO:0000256" key="6">
    <source>
        <dbReference type="SAM" id="Phobius"/>
    </source>
</evidence>
<evidence type="ECO:0000256" key="4">
    <source>
        <dbReference type="ARBA" id="ARBA00023136"/>
    </source>
</evidence>
<dbReference type="Gene3D" id="1.10.287.70">
    <property type="match status" value="1"/>
</dbReference>
<dbReference type="PANTHER" id="PTHR45638">
    <property type="entry name" value="CYCLIC NUCLEOTIDE-GATED CATION CHANNEL SUBUNIT A"/>
    <property type="match status" value="1"/>
</dbReference>
<sequence>MISRFLQYTFLHVLVATDTERPKEDEVLEEKSTQAGVLNWISQGLTSALPQPVATPCKDKVDNDAKVPKVVPEIKVDQTASRQEVKEAKVEPERPPPVPVVEVVPDVEPEGDKTLTPKVMEWIKQGFEKVIPQPGHSPYIPDASDKKEPATDTEPPPPKVCILQEDLMQNENLVLERDMVLEDMDSDLEQQQSCFLTKELEKQAEAQVENQIRPLLDNLNNTTPNILGTQQEDAETQTERWTPLIENIRHEAEEAALASMQERLEREHLEAARMAEELARQAAELAVRQLEEEHTVIRVTDPEHLSEPDNDERLQRLREESEEESRESNNAECLVDVCPIEELETYKTEFTEQIPQIEELPEHPPPKELTPSSQPEIGPAPPLQPVETEEEDHAKAKSPSLEVSPARLKVPESTSASDHLYFYAILECPHLNIEEVGDGSVSTVPRIVEPKESNGVSLTIPLPEIATQRKVTQPGEDGETDKKEDDLTSHRGLLTVEEEERPLSSASQTSVVVSERLQELIKLFKERTERTKERLIDPDESEEESPTATPSKKAAAPPPPPPPPPPPEEEKDLPAGDQSEEEQFLEFMGFQVKVPKMPPLPDWMRAIMEYRFPSSIDPYTDMIYVVWLFFVMSAWNYNVWLIPVRWAFPYQTSENIHLWLLADYLCDTIYIMDIVVFQPRLQFVRGGDIVMDVISLFPLDVLYYFTGVKSVLRFPRLLKYMAFFEFNDRLEAIMKKAYIYRVIRTSAYLLYSLHCNACLFYWGSDYEGLGSTKWVYDGRGNR</sequence>
<comment type="caution">
    <text evidence="8">The sequence shown here is derived from an EMBL/GenBank/DDBJ whole genome shotgun (WGS) entry which is preliminary data.</text>
</comment>
<dbReference type="FunFam" id="1.10.287.70:FF:000072">
    <property type="entry name" value="Cyclic nucleotide gated channel beta 3"/>
    <property type="match status" value="1"/>
</dbReference>
<dbReference type="GO" id="GO:0001895">
    <property type="term" value="P:retina homeostasis"/>
    <property type="evidence" value="ECO:0007669"/>
    <property type="project" value="TreeGrafter"/>
</dbReference>
<feature type="region of interest" description="Disordered" evidence="5">
    <location>
        <begin position="132"/>
        <end position="156"/>
    </location>
</feature>
<feature type="transmembrane region" description="Helical" evidence="6">
    <location>
        <begin position="689"/>
        <end position="712"/>
    </location>
</feature>
<dbReference type="GO" id="GO:0005222">
    <property type="term" value="F:intracellularly cAMP-activated cation channel activity"/>
    <property type="evidence" value="ECO:0007669"/>
    <property type="project" value="TreeGrafter"/>
</dbReference>
<evidence type="ECO:0000256" key="1">
    <source>
        <dbReference type="ARBA" id="ARBA00004141"/>
    </source>
</evidence>
<feature type="compositionally biased region" description="Pro residues" evidence="5">
    <location>
        <begin position="556"/>
        <end position="566"/>
    </location>
</feature>
<comment type="subcellular location">
    <subcellularLocation>
        <location evidence="1">Membrane</location>
        <topology evidence="1">Multi-pass membrane protein</topology>
    </subcellularLocation>
</comment>
<feature type="compositionally biased region" description="Basic and acidic residues" evidence="5">
    <location>
        <begin position="480"/>
        <end position="489"/>
    </location>
</feature>
<reference evidence="8 9" key="1">
    <citation type="journal article" date="2019" name="Genome Biol. Evol.">
        <title>Whole-Genome Sequencing of the Giant Devil Catfish, Bagarius yarrelli.</title>
        <authorList>
            <person name="Jiang W."/>
            <person name="Lv Y."/>
            <person name="Cheng L."/>
            <person name="Yang K."/>
            <person name="Chao B."/>
            <person name="Wang X."/>
            <person name="Li Y."/>
            <person name="Pan X."/>
            <person name="You X."/>
            <person name="Zhang Y."/>
            <person name="Yang J."/>
            <person name="Li J."/>
            <person name="Zhang X."/>
            <person name="Liu S."/>
            <person name="Sun C."/>
            <person name="Yang J."/>
            <person name="Shi Q."/>
        </authorList>
    </citation>
    <scope>NUCLEOTIDE SEQUENCE [LARGE SCALE GENOMIC DNA]</scope>
    <source>
        <strain evidence="8">JWS20170419001</strain>
        <tissue evidence="8">Muscle</tissue>
    </source>
</reference>
<feature type="region of interest" description="Disordered" evidence="5">
    <location>
        <begin position="454"/>
        <end position="511"/>
    </location>
</feature>
<dbReference type="Proteomes" id="UP000319801">
    <property type="component" value="Unassembled WGS sequence"/>
</dbReference>
<feature type="region of interest" description="Disordered" evidence="5">
    <location>
        <begin position="356"/>
        <end position="408"/>
    </location>
</feature>
<keyword evidence="4 6" id="KW-0472">Membrane</keyword>
<dbReference type="GO" id="GO:0001750">
    <property type="term" value="C:photoreceptor outer segment"/>
    <property type="evidence" value="ECO:0007669"/>
    <property type="project" value="TreeGrafter"/>
</dbReference>
<evidence type="ECO:0000313" key="8">
    <source>
        <dbReference type="EMBL" id="TST73090.1"/>
    </source>
</evidence>
<protein>
    <submittedName>
        <fullName evidence="8">Cyclic nucleotide-gated cation channel beta-1</fullName>
    </submittedName>
</protein>
<dbReference type="SUPFAM" id="SSF81324">
    <property type="entry name" value="Voltage-gated potassium channels"/>
    <property type="match status" value="1"/>
</dbReference>
<feature type="domain" description="Ion transport" evidence="7">
    <location>
        <begin position="626"/>
        <end position="764"/>
    </location>
</feature>
<dbReference type="Pfam" id="PF00520">
    <property type="entry name" value="Ion_trans"/>
    <property type="match status" value="1"/>
</dbReference>
<feature type="transmembrane region" description="Helical" evidence="6">
    <location>
        <begin position="656"/>
        <end position="677"/>
    </location>
</feature>
<gene>
    <name evidence="8" type="ORF">Baya_12798</name>
</gene>
<feature type="compositionally biased region" description="Low complexity" evidence="5">
    <location>
        <begin position="546"/>
        <end position="555"/>
    </location>
</feature>
<keyword evidence="3 6" id="KW-1133">Transmembrane helix</keyword>
<accession>A0A556V446</accession>
<dbReference type="GO" id="GO:0005223">
    <property type="term" value="F:intracellularly cGMP-activated cation channel activity"/>
    <property type="evidence" value="ECO:0007669"/>
    <property type="project" value="TreeGrafter"/>
</dbReference>
<dbReference type="InterPro" id="IPR050866">
    <property type="entry name" value="CNG_cation_channel"/>
</dbReference>
<dbReference type="AlphaFoldDB" id="A0A556V446"/>
<evidence type="ECO:0000256" key="2">
    <source>
        <dbReference type="ARBA" id="ARBA00022692"/>
    </source>
</evidence>
<dbReference type="PANTHER" id="PTHR45638:SF16">
    <property type="entry name" value="CYCLIC NUCLEOTIDE-GATED CATION CHANNEL BETA-1"/>
    <property type="match status" value="1"/>
</dbReference>
<evidence type="ECO:0000256" key="5">
    <source>
        <dbReference type="SAM" id="MobiDB-lite"/>
    </source>
</evidence>
<dbReference type="GO" id="GO:0005886">
    <property type="term" value="C:plasma membrane"/>
    <property type="evidence" value="ECO:0007669"/>
    <property type="project" value="TreeGrafter"/>
</dbReference>
<dbReference type="GO" id="GO:0030553">
    <property type="term" value="F:cGMP binding"/>
    <property type="evidence" value="ECO:0007669"/>
    <property type="project" value="TreeGrafter"/>
</dbReference>
<dbReference type="InterPro" id="IPR005821">
    <property type="entry name" value="Ion_trans_dom"/>
</dbReference>
<feature type="region of interest" description="Disordered" evidence="5">
    <location>
        <begin position="531"/>
        <end position="578"/>
    </location>
</feature>
<feature type="compositionally biased region" description="Basic and acidic residues" evidence="5">
    <location>
        <begin position="83"/>
        <end position="94"/>
    </location>
</feature>
<feature type="transmembrane region" description="Helical" evidence="6">
    <location>
        <begin position="622"/>
        <end position="644"/>
    </location>
</feature>
<keyword evidence="2 6" id="KW-0812">Transmembrane</keyword>
<evidence type="ECO:0000313" key="9">
    <source>
        <dbReference type="Proteomes" id="UP000319801"/>
    </source>
</evidence>
<organism evidence="8 9">
    <name type="scientific">Bagarius yarrelli</name>
    <name type="common">Goonch</name>
    <name type="synonym">Bagrus yarrelli</name>
    <dbReference type="NCBI Taxonomy" id="175774"/>
    <lineage>
        <taxon>Eukaryota</taxon>
        <taxon>Metazoa</taxon>
        <taxon>Chordata</taxon>
        <taxon>Craniata</taxon>
        <taxon>Vertebrata</taxon>
        <taxon>Euteleostomi</taxon>
        <taxon>Actinopterygii</taxon>
        <taxon>Neopterygii</taxon>
        <taxon>Teleostei</taxon>
        <taxon>Ostariophysi</taxon>
        <taxon>Siluriformes</taxon>
        <taxon>Sisoridae</taxon>
        <taxon>Sisorinae</taxon>
        <taxon>Bagarius</taxon>
    </lineage>
</organism>
<feature type="region of interest" description="Disordered" evidence="5">
    <location>
        <begin position="78"/>
        <end position="103"/>
    </location>
</feature>
<feature type="region of interest" description="Disordered" evidence="5">
    <location>
        <begin position="296"/>
        <end position="330"/>
    </location>
</feature>
<dbReference type="GO" id="GO:0017071">
    <property type="term" value="C:intracellular cyclic nucleotide activated cation channel complex"/>
    <property type="evidence" value="ECO:0007669"/>
    <property type="project" value="TreeGrafter"/>
</dbReference>
<evidence type="ECO:0000259" key="7">
    <source>
        <dbReference type="Pfam" id="PF00520"/>
    </source>
</evidence>
<dbReference type="GO" id="GO:0044877">
    <property type="term" value="F:protein-containing complex binding"/>
    <property type="evidence" value="ECO:0007669"/>
    <property type="project" value="TreeGrafter"/>
</dbReference>
<keyword evidence="9" id="KW-1185">Reference proteome</keyword>
<name>A0A556V446_BAGYA</name>
<proteinExistence type="predicted"/>
<evidence type="ECO:0000256" key="3">
    <source>
        <dbReference type="ARBA" id="ARBA00022989"/>
    </source>
</evidence>